<dbReference type="RefSeq" id="WP_377524573.1">
    <property type="nucleotide sequence ID" value="NZ_JBHSMJ010000017.1"/>
</dbReference>
<protein>
    <submittedName>
        <fullName evidence="2">Endonuclease/exonuclease/phosphatase family protein</fullName>
    </submittedName>
</protein>
<dbReference type="Pfam" id="PF03372">
    <property type="entry name" value="Exo_endo_phos"/>
    <property type="match status" value="1"/>
</dbReference>
<keyword evidence="2" id="KW-0255">Endonuclease</keyword>
<reference evidence="3" key="1">
    <citation type="journal article" date="2019" name="Int. J. Syst. Evol. Microbiol.">
        <title>The Global Catalogue of Microorganisms (GCM) 10K type strain sequencing project: providing services to taxonomists for standard genome sequencing and annotation.</title>
        <authorList>
            <consortium name="The Broad Institute Genomics Platform"/>
            <consortium name="The Broad Institute Genome Sequencing Center for Infectious Disease"/>
            <person name="Wu L."/>
            <person name="Ma J."/>
        </authorList>
    </citation>
    <scope>NUCLEOTIDE SEQUENCE [LARGE SCALE GENOMIC DNA]</scope>
    <source>
        <strain evidence="3">KACC 11904</strain>
    </source>
</reference>
<dbReference type="Gene3D" id="3.60.10.10">
    <property type="entry name" value="Endonuclease/exonuclease/phosphatase"/>
    <property type="match status" value="1"/>
</dbReference>
<keyword evidence="3" id="KW-1185">Reference proteome</keyword>
<proteinExistence type="predicted"/>
<dbReference type="EMBL" id="JBHSMJ010000017">
    <property type="protein sequence ID" value="MFC5449047.1"/>
    <property type="molecule type" value="Genomic_DNA"/>
</dbReference>
<dbReference type="Proteomes" id="UP001596044">
    <property type="component" value="Unassembled WGS sequence"/>
</dbReference>
<evidence type="ECO:0000313" key="3">
    <source>
        <dbReference type="Proteomes" id="UP001596044"/>
    </source>
</evidence>
<dbReference type="GO" id="GO:0004519">
    <property type="term" value="F:endonuclease activity"/>
    <property type="evidence" value="ECO:0007669"/>
    <property type="project" value="UniProtKB-KW"/>
</dbReference>
<dbReference type="SUPFAM" id="SSF56219">
    <property type="entry name" value="DNase I-like"/>
    <property type="match status" value="1"/>
</dbReference>
<keyword evidence="2" id="KW-0540">Nuclease</keyword>
<feature type="domain" description="Endonuclease/exonuclease/phosphatase" evidence="1">
    <location>
        <begin position="4"/>
        <end position="231"/>
    </location>
</feature>
<keyword evidence="2" id="KW-0378">Hydrolase</keyword>
<evidence type="ECO:0000313" key="2">
    <source>
        <dbReference type="EMBL" id="MFC5449047.1"/>
    </source>
</evidence>
<gene>
    <name evidence="2" type="ORF">ACFPOG_12300</name>
</gene>
<dbReference type="InterPro" id="IPR036691">
    <property type="entry name" value="Endo/exonu/phosph_ase_sf"/>
</dbReference>
<evidence type="ECO:0000259" key="1">
    <source>
        <dbReference type="Pfam" id="PF03372"/>
    </source>
</evidence>
<comment type="caution">
    <text evidence="2">The sequence shown here is derived from an EMBL/GenBank/DDBJ whole genome shotgun (WGS) entry which is preliminary data.</text>
</comment>
<sequence>MRLITWNCNMAFRKKAESILKYSPDILVIQESEKLEQEFLNNLMLQPNQYFWYGDNKNKGMSVFNFSSELSLTELEGTVENNRWIIPFNLTSKTYNFNFFAVWAMNHRGNQVIDKVRPIYRTFKGYSDYLTVPAVLIGDFNNNVIWDYQHKSHLGSFSDLLQLFREKDIYSCYHEYNQELFEQENQPTLLFRKNAVDPYHIDYFFCSKSILNNVNRVLIEKHEDWLHLSDHVPVIIDLKKANAKQNMESKVTNMIERYPLKDAGRTMCVFEKNGKYYGHILKDRTDKEPAKILFETQKFSSLEELKAEFTPREN</sequence>
<name>A0ABW0K8D6_9BACL</name>
<dbReference type="InterPro" id="IPR005135">
    <property type="entry name" value="Endo/exonuclease/phosphatase"/>
</dbReference>
<accession>A0ABW0K8D6</accession>
<organism evidence="2 3">
    <name type="scientific">Paenibacillus aestuarii</name>
    <dbReference type="NCBI Taxonomy" id="516965"/>
    <lineage>
        <taxon>Bacteria</taxon>
        <taxon>Bacillati</taxon>
        <taxon>Bacillota</taxon>
        <taxon>Bacilli</taxon>
        <taxon>Bacillales</taxon>
        <taxon>Paenibacillaceae</taxon>
        <taxon>Paenibacillus</taxon>
    </lineage>
</organism>